<feature type="compositionally biased region" description="Basic and acidic residues" evidence="1">
    <location>
        <begin position="1898"/>
        <end position="1919"/>
    </location>
</feature>
<dbReference type="SUPFAM" id="SSF53474">
    <property type="entry name" value="alpha/beta-Hydrolases"/>
    <property type="match status" value="1"/>
</dbReference>
<feature type="compositionally biased region" description="Low complexity" evidence="1">
    <location>
        <begin position="1881"/>
        <end position="1897"/>
    </location>
</feature>
<evidence type="ECO:0000313" key="3">
    <source>
        <dbReference type="EMBL" id="CAE7613650.1"/>
    </source>
</evidence>
<dbReference type="Pfam" id="PF00078">
    <property type="entry name" value="RVT_1"/>
    <property type="match status" value="1"/>
</dbReference>
<comment type="caution">
    <text evidence="3">The sequence shown here is derived from an EMBL/GenBank/DDBJ whole genome shotgun (WGS) entry which is preliminary data.</text>
</comment>
<organism evidence="3 4">
    <name type="scientific">Symbiodinium necroappetens</name>
    <dbReference type="NCBI Taxonomy" id="1628268"/>
    <lineage>
        <taxon>Eukaryota</taxon>
        <taxon>Sar</taxon>
        <taxon>Alveolata</taxon>
        <taxon>Dinophyceae</taxon>
        <taxon>Suessiales</taxon>
        <taxon>Symbiodiniaceae</taxon>
        <taxon>Symbiodinium</taxon>
    </lineage>
</organism>
<feature type="region of interest" description="Disordered" evidence="1">
    <location>
        <begin position="1687"/>
        <end position="1718"/>
    </location>
</feature>
<feature type="region of interest" description="Disordered" evidence="1">
    <location>
        <begin position="1785"/>
        <end position="1971"/>
    </location>
</feature>
<feature type="compositionally biased region" description="Low complexity" evidence="1">
    <location>
        <begin position="1920"/>
        <end position="1950"/>
    </location>
</feature>
<dbReference type="PANTHER" id="PTHR12277:SF81">
    <property type="entry name" value="PROTEIN ABHD13"/>
    <property type="match status" value="1"/>
</dbReference>
<keyword evidence="4" id="KW-1185">Reference proteome</keyword>
<dbReference type="SUPFAM" id="SSF56219">
    <property type="entry name" value="DNase I-like"/>
    <property type="match status" value="1"/>
</dbReference>
<dbReference type="InterPro" id="IPR036691">
    <property type="entry name" value="Endo/exonu/phosph_ase_sf"/>
</dbReference>
<dbReference type="InterPro" id="IPR029058">
    <property type="entry name" value="AB_hydrolase_fold"/>
</dbReference>
<dbReference type="Proteomes" id="UP000601435">
    <property type="component" value="Unassembled WGS sequence"/>
</dbReference>
<proteinExistence type="predicted"/>
<feature type="compositionally biased region" description="Basic residues" evidence="1">
    <location>
        <begin position="1959"/>
        <end position="1971"/>
    </location>
</feature>
<dbReference type="PROSITE" id="PS50878">
    <property type="entry name" value="RT_POL"/>
    <property type="match status" value="1"/>
</dbReference>
<feature type="compositionally biased region" description="Basic and acidic residues" evidence="1">
    <location>
        <begin position="1687"/>
        <end position="1703"/>
    </location>
</feature>
<feature type="region of interest" description="Disordered" evidence="1">
    <location>
        <begin position="1271"/>
        <end position="1293"/>
    </location>
</feature>
<feature type="compositionally biased region" description="Low complexity" evidence="1">
    <location>
        <begin position="1857"/>
        <end position="1866"/>
    </location>
</feature>
<feature type="region of interest" description="Disordered" evidence="1">
    <location>
        <begin position="1569"/>
        <end position="1668"/>
    </location>
</feature>
<evidence type="ECO:0000259" key="2">
    <source>
        <dbReference type="PROSITE" id="PS50878"/>
    </source>
</evidence>
<evidence type="ECO:0000256" key="1">
    <source>
        <dbReference type="SAM" id="MobiDB-lite"/>
    </source>
</evidence>
<sequence length="1971" mass="220353">MGSAINAVAFPAPHLGKAFYQDELLRRRDLVFLKTDQDESIPACHVRAQRKHSFLSTPPVTILYSHGNAEDVGLHLDYIDALAEYTGADVFSYEYVGYSLSRLDGDTPSEAGCIRSIDAAWRYLVDEQKIHPRRIVIFGRSIGSGPSVDLASRAEVEGTEFSPLDAAGVILQSPLESGAYVVLGGTAATLGYYLDIFRNYEKIGNIKAKVAIMHGTDDEVVPFSNGTLQAGDVSVHIQLPPVLTPLREVLNSILEGEQMDRSQWARLVAVGEALRDLIAGNKLAHPSDVLMQAAGGVESSLMQNDTVVPDWYRDMEMLRGILRQVRSGPHNMLPTFQQAALNLVSVISALIPEEQQSGVGDWQPQDWWYLERHHGLGDSARHPVSQQQITASIHDSLAGIGHRVAQVEANMGEHVKRTTELLDAMTDRHVSIEEKINRVATGNTDLTRRLELLEGKFASATFSTTSTRTDSGGQDPNPRPAVVVGGWDNDQSASTTLQLVKQHLAELQCDLDVEEAFVPGLRRGFAIVPIHARTGEDNFEYRRRVREALQRVREARIVTGQRQQGGDRYMWAAMSESPERRRRAQFAGKIKRLILEENGDRRELEVEFGTGNVWYSQVRVASAVLSPPADADKVGVGWVCLPTLARQMGLSLSSLTSRWEGSHLMLLFAFYVIVDKGKTVFESADMQMLVGKRDEEWRGTAIVHTDDLQHSRVKLLQAGISCVLQHTELRFVVVAGHLPHHATVSEASLIVRSWMEQLEQHPRGLLGLDANETFKLGRGSKVLSDGARGELMLETLTAANFRLPPQNLAKPSYFPYNQQMQPRRLDYIFLRSLLTESGDVLDRRDLARSDHEPVHVPLRKPVPQTPKDQEAAKAWGTRRLRDSRTIEEELANFEVSNTDPVKIIADIAVKLTEPGRALAKYRESKQIKETRRRILAMPPGGDRKQAWKQLAKDRRQEHRAWVAEKLDLAGAGFWRSKAAVDQERHNSAWELGLKADDEWKHKLAKHFGGIFHKADGAKVRERFSIILHRMTAMCKHHPWRPFTFEEIKAVRKRWKNGKSCGPDSISHEALKVLESVDCWRDRLLSLFSDMLYTAKIPESIERGITTLLAKVGTPTSWSDTRPITLSSALLKTFSQLLIGRVSHWVQGDSRLQWARRSRQGVELILILRRLCRVARDWGIPMFLAKLDIRKAFDSVYQEALALQIEEDVCVRGNRPWEGRAWASLLHATEIEIFFRGEHFRLPQSNGVRQGSPDSPIAFGRIIAKDLEKSIAESKNAKPTTGEPPPEDGGSFMDDSYLWSTSAHHLQMMLNRMGENLPKKGLDIHPLKTEIIDNQAGGTEFMVAGDRVLSKGPDHIIRALGSPLSFKGHPAMIVAEMQSRARGAFRKHRGTLLSRAPLRSRLQLHTVLVRQSALWACQTWGCSEYLLRCANSLQLNQARTIMHLHKPAGDDWVEWNKRSLRQARLALHRHDIQRWSTFILSQIWSLAGHASRGDEVASAMMKWRNLAWWRVEQSIPPSWGGHRHSRRFNPHLDVERQIVEVAGEDWQTRAEDRFWWANAEDLFVEKNDIPWASGDQDTKPEEPAQQSNASPSQEATDTKRASEARAQYVQRSRESPYERWNREANEAAAASQSRAAASERQAQAEWAASQTGTFQGDLPPGDQEGDHRPPHVPLSGYAEAEVTPLGEGRWRISIRSDGERKPREPGSLPTTVIEGDGGPVADAPAISIGTEGVMEFLTADLWTLDIEATPTTIAYEGDTMLLTPGDRLLLERQDDGWHIRVELLSPDAPTPVGKLRQRRRNMIAADRRANRQRASKPKGDIPPTIPEHTGEQDSEAPAPMQTTSRDKTPNNPQQATRSGASASSSSSHEPPQSYYPSALGKPSGQRPQPSQPTQQSQPQREHHNILSDGRDLRRSQRERQAAAQAASSVQTASSATASSSATAANATAHSAGTLHDGRQLRQHRLPPHTHTQ</sequence>
<feature type="compositionally biased region" description="Polar residues" evidence="1">
    <location>
        <begin position="1583"/>
        <end position="1594"/>
    </location>
</feature>
<dbReference type="OrthoDB" id="416768at2759"/>
<dbReference type="EMBL" id="CAJNJA010028853">
    <property type="protein sequence ID" value="CAE7613650.1"/>
    <property type="molecule type" value="Genomic_DNA"/>
</dbReference>
<feature type="compositionally biased region" description="Basic and acidic residues" evidence="1">
    <location>
        <begin position="1610"/>
        <end position="1624"/>
    </location>
</feature>
<dbReference type="Gene3D" id="3.40.50.1820">
    <property type="entry name" value="alpha/beta hydrolase"/>
    <property type="match status" value="1"/>
</dbReference>
<name>A0A812VDK6_9DINO</name>
<dbReference type="InterPro" id="IPR000477">
    <property type="entry name" value="RT_dom"/>
</dbReference>
<reference evidence="3" key="1">
    <citation type="submission" date="2021-02" db="EMBL/GenBank/DDBJ databases">
        <authorList>
            <person name="Dougan E. K."/>
            <person name="Rhodes N."/>
            <person name="Thang M."/>
            <person name="Chan C."/>
        </authorList>
    </citation>
    <scope>NUCLEOTIDE SEQUENCE</scope>
</reference>
<gene>
    <name evidence="3" type="primary">Abhd17a</name>
    <name evidence="3" type="ORF">SNEC2469_LOCUS17436</name>
</gene>
<feature type="compositionally biased region" description="Low complexity" evidence="1">
    <location>
        <begin position="1625"/>
        <end position="1649"/>
    </location>
</feature>
<protein>
    <submittedName>
        <fullName evidence="3">Abhd17a protein</fullName>
    </submittedName>
</protein>
<dbReference type="PANTHER" id="PTHR12277">
    <property type="entry name" value="ALPHA/BETA HYDROLASE DOMAIN-CONTAINING PROTEIN"/>
    <property type="match status" value="1"/>
</dbReference>
<feature type="domain" description="Reverse transcriptase" evidence="2">
    <location>
        <begin position="1089"/>
        <end position="1370"/>
    </location>
</feature>
<accession>A0A812VDK6</accession>
<evidence type="ECO:0000313" key="4">
    <source>
        <dbReference type="Proteomes" id="UP000601435"/>
    </source>
</evidence>